<keyword evidence="2" id="KW-1185">Reference proteome</keyword>
<dbReference type="GeneID" id="92097661"/>
<organism evidence="1 2">
    <name type="scientific">Apiospora phragmitis</name>
    <dbReference type="NCBI Taxonomy" id="2905665"/>
    <lineage>
        <taxon>Eukaryota</taxon>
        <taxon>Fungi</taxon>
        <taxon>Dikarya</taxon>
        <taxon>Ascomycota</taxon>
        <taxon>Pezizomycotina</taxon>
        <taxon>Sordariomycetes</taxon>
        <taxon>Xylariomycetidae</taxon>
        <taxon>Amphisphaeriales</taxon>
        <taxon>Apiosporaceae</taxon>
        <taxon>Apiospora</taxon>
    </lineage>
</organism>
<sequence length="158" mass="17901">MVQSSVSNIVANSTLSTQHARLILELLPFKEQDQFHEWLTSEHVRGSWTEFQQDFLSGNTKVPEPDKAKTAQPAKEAIGSRTPKYLLYHPDKNGWSDQNHHVRFIALVVTDNMLKGSLWSENDLRKRGLEIAQAVYEVLSYLRASQIGAEQPPPGYKA</sequence>
<reference evidence="1 2" key="1">
    <citation type="submission" date="2023-01" db="EMBL/GenBank/DDBJ databases">
        <title>Analysis of 21 Apiospora genomes using comparative genomics revels a genus with tremendous synthesis potential of carbohydrate active enzymes and secondary metabolites.</title>
        <authorList>
            <person name="Sorensen T."/>
        </authorList>
    </citation>
    <scope>NUCLEOTIDE SEQUENCE [LARGE SCALE GENOMIC DNA]</scope>
    <source>
        <strain evidence="1 2">CBS 135458</strain>
    </source>
</reference>
<name>A0ABR1T7Y0_9PEZI</name>
<dbReference type="Proteomes" id="UP001480595">
    <property type="component" value="Unassembled WGS sequence"/>
</dbReference>
<protein>
    <submittedName>
        <fullName evidence="1">Uncharacterized protein</fullName>
    </submittedName>
</protein>
<evidence type="ECO:0000313" key="2">
    <source>
        <dbReference type="Proteomes" id="UP001480595"/>
    </source>
</evidence>
<proteinExistence type="predicted"/>
<accession>A0ABR1T7Y0</accession>
<dbReference type="EMBL" id="JAQQWL010000013">
    <property type="protein sequence ID" value="KAK8042706.1"/>
    <property type="molecule type" value="Genomic_DNA"/>
</dbReference>
<evidence type="ECO:0000313" key="1">
    <source>
        <dbReference type="EMBL" id="KAK8042706.1"/>
    </source>
</evidence>
<comment type="caution">
    <text evidence="1">The sequence shown here is derived from an EMBL/GenBank/DDBJ whole genome shotgun (WGS) entry which is preliminary data.</text>
</comment>
<gene>
    <name evidence="1" type="ORF">PG994_013189</name>
</gene>
<dbReference type="RefSeq" id="XP_066709559.1">
    <property type="nucleotide sequence ID" value="XM_066864598.1"/>
</dbReference>